<sequence length="996" mass="110904">MAPDQNMYGQGNREKERERATNNAKDRVGQYILGTEIGKGSFATVYKGYVQKTREPVAIKAVSRGKLTPKLLENLEGEIAIMKACIHRNVVALRECMKNEHFIYLVMEFCSGGDLSIYIRKRGRLPSLEYHLADPTGATNGQMMFWPHPKEGGLDDFAVRNLLGQLADALKFLRSKNLIHRDLKPQNLLLQPPTDAEYASGHPLGIPMLKVADFGFARSLPAAALAETLCGSPLYMAPEILRYEKYDAKADLWSVGAVLFEMAVGKPPFKALNHVELLKKIERNDDRIRFPDEEPLSRDEMEDYSDIKNAPPVAPDIKELIRKLLKKKPVMRMSFNEFFDCRVWAGCMKQPRKSSHAAYFDQRSPKLESRKSSTSAPVFGQRRNSEEQSLRPSSSQSRPTAVSPMTRKSAEPKYYVSPVQGKGTDPVEAARGEQPTKEAQRPSQAVIRTDTSEPRKQPRSVTGDEGSKGKDIPCSNQHERDRSYSSSSQRRTPEIRTPNSHDMIKNSNAMSSQQRRNEVSMGKSSEESDQKMKDSDEYVVVEKRNIEVNSLADGKLLKHFSIGIVTLTRRSDPELDAAARRPELLSRRRSSRMSALTRPISALAAGASAAANAVVNSTGGSPVSYSPPFTMSSTPPFALPPGAHRSRAPSFHSVSSSPNLQTRTRPVLVPHSVTTYGSSLTYHQAAQDAQQRYSESSSPGNQGLTRVLTSAGMRFFGSPANVFGTLTHRPWMRSRNTFSQREQSPEEEALVQKLDELGQMALAMVEFADSKLQLCTPNVIRPSPTLGHSSISPSSYLQTAAARRRSSTASIASSDMSSARLDVLCAEALVVYVKALAFLQHGVDLARRHWESRVVSNGTVPTGPEFNETVQWFRTRFNDCFEKAEWAKSRCPEEMPESAAYVEQMFYDKAVDLSRVAAKLELEGDELLAAEHAYVTCLWLLTAYCDDIMRDNQPISDQEKIAAEKVMEHIQVRLDSTRRKIALANSSAVTLTDTNR</sequence>
<accession>A0ACC2V667</accession>
<name>A0ACC2V667_9TREE</name>
<reference evidence="1" key="1">
    <citation type="submission" date="2023-04" db="EMBL/GenBank/DDBJ databases">
        <title>Draft Genome sequencing of Naganishia species isolated from polar environments using Oxford Nanopore Technology.</title>
        <authorList>
            <person name="Leo P."/>
            <person name="Venkateswaran K."/>
        </authorList>
    </citation>
    <scope>NUCLEOTIDE SEQUENCE</scope>
    <source>
        <strain evidence="1">MNA-CCFEE 5423</strain>
    </source>
</reference>
<keyword evidence="2" id="KW-1185">Reference proteome</keyword>
<dbReference type="EMBL" id="JASBWT010000025">
    <property type="protein sequence ID" value="KAJ9094410.1"/>
    <property type="molecule type" value="Genomic_DNA"/>
</dbReference>
<dbReference type="Proteomes" id="UP001227268">
    <property type="component" value="Unassembled WGS sequence"/>
</dbReference>
<evidence type="ECO:0000313" key="2">
    <source>
        <dbReference type="Proteomes" id="UP001227268"/>
    </source>
</evidence>
<comment type="caution">
    <text evidence="1">The sequence shown here is derived from an EMBL/GenBank/DDBJ whole genome shotgun (WGS) entry which is preliminary data.</text>
</comment>
<proteinExistence type="predicted"/>
<protein>
    <submittedName>
        <fullName evidence="1">Uncharacterized protein</fullName>
    </submittedName>
</protein>
<evidence type="ECO:0000313" key="1">
    <source>
        <dbReference type="EMBL" id="KAJ9094410.1"/>
    </source>
</evidence>
<organism evidence="1 2">
    <name type="scientific">Naganishia friedmannii</name>
    <dbReference type="NCBI Taxonomy" id="89922"/>
    <lineage>
        <taxon>Eukaryota</taxon>
        <taxon>Fungi</taxon>
        <taxon>Dikarya</taxon>
        <taxon>Basidiomycota</taxon>
        <taxon>Agaricomycotina</taxon>
        <taxon>Tremellomycetes</taxon>
        <taxon>Filobasidiales</taxon>
        <taxon>Filobasidiaceae</taxon>
        <taxon>Naganishia</taxon>
    </lineage>
</organism>
<gene>
    <name evidence="1" type="ORF">QFC21_005949</name>
</gene>